<organism evidence="1 2">
    <name type="scientific">Legionella parisiensis</name>
    <dbReference type="NCBI Taxonomy" id="45071"/>
    <lineage>
        <taxon>Bacteria</taxon>
        <taxon>Pseudomonadati</taxon>
        <taxon>Pseudomonadota</taxon>
        <taxon>Gammaproteobacteria</taxon>
        <taxon>Legionellales</taxon>
        <taxon>Legionellaceae</taxon>
        <taxon>Legionella</taxon>
    </lineage>
</organism>
<reference evidence="1 2" key="1">
    <citation type="submission" date="2016-02" db="EMBL/GenBank/DDBJ databases">
        <title>Secondary metabolites in Legionella.</title>
        <authorList>
            <person name="Tobias N.J."/>
            <person name="Bode H.B."/>
        </authorList>
    </citation>
    <scope>NUCLEOTIDE SEQUENCE [LARGE SCALE GENOMIC DNA]</scope>
    <source>
        <strain evidence="1 2">DSM 19216</strain>
    </source>
</reference>
<protein>
    <submittedName>
        <fullName evidence="1">Uncharacterized protein</fullName>
    </submittedName>
</protein>
<dbReference type="Proteomes" id="UP000095229">
    <property type="component" value="Unassembled WGS sequence"/>
</dbReference>
<accession>A0A1E5JTF0</accession>
<gene>
    <name evidence="1" type="ORF">lpari_01153</name>
</gene>
<sequence length="316" mass="35649">MAHYSALHALIQRGNTMPIQPFSEEEQAAVLNCDNKTVSEHNLFLRNYNSGWPLLQVSLFSIINDTADPIKYEHVLGGGNCHFFHIGAFNFASLLAKISGNMDIVTPYPITPKRELVKADNVLLFLREFSIHHKRLGIKISNKSNAYGRSLLVDLPIENAAKFRDALADSFSFALQKPFSINAIGGMNDSVYTQKQIEEAINHQVAVFINGQIFIDLGMLLEQHVKDKEIVELFKHLFKVDAFLELKKNYPKFTPHSIKSGGTIQQEPVEPLELSMPRPNPASFFCEATKETTHFDELTIQSSDQQAFKSKISSRR</sequence>
<proteinExistence type="predicted"/>
<name>A0A1E5JTF0_9GAMM</name>
<evidence type="ECO:0000313" key="1">
    <source>
        <dbReference type="EMBL" id="OEH47775.1"/>
    </source>
</evidence>
<dbReference type="EMBL" id="LSOG01000037">
    <property type="protein sequence ID" value="OEH47775.1"/>
    <property type="molecule type" value="Genomic_DNA"/>
</dbReference>
<dbReference type="PATRIC" id="fig|45071.6.peg.1808"/>
<comment type="caution">
    <text evidence="1">The sequence shown here is derived from an EMBL/GenBank/DDBJ whole genome shotgun (WGS) entry which is preliminary data.</text>
</comment>
<evidence type="ECO:0000313" key="2">
    <source>
        <dbReference type="Proteomes" id="UP000095229"/>
    </source>
</evidence>
<keyword evidence="2" id="KW-1185">Reference proteome</keyword>
<dbReference type="AlphaFoldDB" id="A0A1E5JTF0"/>
<dbReference type="STRING" id="45071.Lpar_1684"/>